<gene>
    <name evidence="1" type="ORF">ISS99_04725</name>
</gene>
<name>A0ABS2KCA6_9GAMM</name>
<accession>A0ABS2KCA6</accession>
<protein>
    <submittedName>
        <fullName evidence="1">Uncharacterized protein</fullName>
    </submittedName>
</protein>
<dbReference type="Proteomes" id="UP001430193">
    <property type="component" value="Unassembled WGS sequence"/>
</dbReference>
<proteinExistence type="predicted"/>
<organism evidence="1 2">
    <name type="scientific">Dyella mobilis</name>
    <dbReference type="NCBI Taxonomy" id="1849582"/>
    <lineage>
        <taxon>Bacteria</taxon>
        <taxon>Pseudomonadati</taxon>
        <taxon>Pseudomonadota</taxon>
        <taxon>Gammaproteobacteria</taxon>
        <taxon>Lysobacterales</taxon>
        <taxon>Rhodanobacteraceae</taxon>
        <taxon>Dyella</taxon>
    </lineage>
</organism>
<reference evidence="1" key="1">
    <citation type="submission" date="2020-10" db="EMBL/GenBank/DDBJ databases">
        <title>Phylogeny of dyella-like bacteria.</title>
        <authorList>
            <person name="Fu J."/>
        </authorList>
    </citation>
    <scope>NUCLEOTIDE SEQUENCE</scope>
    <source>
        <strain evidence="1">DHON07</strain>
    </source>
</reference>
<dbReference type="EMBL" id="JADIKF010000035">
    <property type="protein sequence ID" value="MBM7128820.1"/>
    <property type="molecule type" value="Genomic_DNA"/>
</dbReference>
<dbReference type="RefSeq" id="WP_204630433.1">
    <property type="nucleotide sequence ID" value="NZ_BSOC01000006.1"/>
</dbReference>
<keyword evidence="2" id="KW-1185">Reference proteome</keyword>
<comment type="caution">
    <text evidence="1">The sequence shown here is derived from an EMBL/GenBank/DDBJ whole genome shotgun (WGS) entry which is preliminary data.</text>
</comment>
<sequence>MYRFDVYSGELLIGWSELESGDPPMGVAFGKFIPAPDYEAVRSAAVELENEERGVPHLSIRLSDGTVLRSAGGVHITDHSVELGENGREIAVLGIEYPLYKELFPHHVDAYERKF</sequence>
<evidence type="ECO:0000313" key="2">
    <source>
        <dbReference type="Proteomes" id="UP001430193"/>
    </source>
</evidence>
<evidence type="ECO:0000313" key="1">
    <source>
        <dbReference type="EMBL" id="MBM7128820.1"/>
    </source>
</evidence>